<proteinExistence type="predicted"/>
<sequence>MCIVKLLPLSCLEMCCRGIIMRDCFLLYLSSNNV</sequence>
<reference evidence="1" key="1">
    <citation type="submission" date="2014-09" db="EMBL/GenBank/DDBJ databases">
        <authorList>
            <person name="Magalhaes I.L.F."/>
            <person name="Oliveira U."/>
            <person name="Santos F.R."/>
            <person name="Vidigal T.H.D.A."/>
            <person name="Brescovit A.D."/>
            <person name="Santos A.J."/>
        </authorList>
    </citation>
    <scope>NUCLEOTIDE SEQUENCE</scope>
    <source>
        <tissue evidence="1">Shoot tissue taken approximately 20 cm above the soil surface</tissue>
    </source>
</reference>
<name>A0A0A9BDA8_ARUDO</name>
<organism evidence="1">
    <name type="scientific">Arundo donax</name>
    <name type="common">Giant reed</name>
    <name type="synonym">Donax arundinaceus</name>
    <dbReference type="NCBI Taxonomy" id="35708"/>
    <lineage>
        <taxon>Eukaryota</taxon>
        <taxon>Viridiplantae</taxon>
        <taxon>Streptophyta</taxon>
        <taxon>Embryophyta</taxon>
        <taxon>Tracheophyta</taxon>
        <taxon>Spermatophyta</taxon>
        <taxon>Magnoliopsida</taxon>
        <taxon>Liliopsida</taxon>
        <taxon>Poales</taxon>
        <taxon>Poaceae</taxon>
        <taxon>PACMAD clade</taxon>
        <taxon>Arundinoideae</taxon>
        <taxon>Arundineae</taxon>
        <taxon>Arundo</taxon>
    </lineage>
</organism>
<dbReference type="EMBL" id="GBRH01240598">
    <property type="protein sequence ID" value="JAD57297.1"/>
    <property type="molecule type" value="Transcribed_RNA"/>
</dbReference>
<dbReference type="AlphaFoldDB" id="A0A0A9BDA8"/>
<protein>
    <submittedName>
        <fullName evidence="1">Uncharacterized protein</fullName>
    </submittedName>
</protein>
<reference evidence="1" key="2">
    <citation type="journal article" date="2015" name="Data Brief">
        <title>Shoot transcriptome of the giant reed, Arundo donax.</title>
        <authorList>
            <person name="Barrero R.A."/>
            <person name="Guerrero F.D."/>
            <person name="Moolhuijzen P."/>
            <person name="Goolsby J.A."/>
            <person name="Tidwell J."/>
            <person name="Bellgard S.E."/>
            <person name="Bellgard M.I."/>
        </authorList>
    </citation>
    <scope>NUCLEOTIDE SEQUENCE</scope>
    <source>
        <tissue evidence="1">Shoot tissue taken approximately 20 cm above the soil surface</tissue>
    </source>
</reference>
<evidence type="ECO:0000313" key="1">
    <source>
        <dbReference type="EMBL" id="JAD57297.1"/>
    </source>
</evidence>
<accession>A0A0A9BDA8</accession>